<dbReference type="Proteomes" id="UP001589532">
    <property type="component" value="Unassembled WGS sequence"/>
</dbReference>
<organism evidence="2 3">
    <name type="scientific">Nonomuraea helvata</name>
    <dbReference type="NCBI Taxonomy" id="37484"/>
    <lineage>
        <taxon>Bacteria</taxon>
        <taxon>Bacillati</taxon>
        <taxon>Actinomycetota</taxon>
        <taxon>Actinomycetes</taxon>
        <taxon>Streptosporangiales</taxon>
        <taxon>Streptosporangiaceae</taxon>
        <taxon>Nonomuraea</taxon>
    </lineage>
</organism>
<dbReference type="SUPFAM" id="SSF56112">
    <property type="entry name" value="Protein kinase-like (PK-like)"/>
    <property type="match status" value="1"/>
</dbReference>
<evidence type="ECO:0000313" key="3">
    <source>
        <dbReference type="Proteomes" id="UP001589532"/>
    </source>
</evidence>
<dbReference type="EMBL" id="JBHMBW010000009">
    <property type="protein sequence ID" value="MFB9623611.1"/>
    <property type="molecule type" value="Genomic_DNA"/>
</dbReference>
<name>A0ABV5RVZ4_9ACTN</name>
<dbReference type="InterPro" id="IPR051678">
    <property type="entry name" value="AGP_Transferase"/>
</dbReference>
<dbReference type="RefSeq" id="WP_345002964.1">
    <property type="nucleotide sequence ID" value="NZ_BAAAXV010000012.1"/>
</dbReference>
<evidence type="ECO:0000313" key="2">
    <source>
        <dbReference type="EMBL" id="MFB9623611.1"/>
    </source>
</evidence>
<proteinExistence type="predicted"/>
<dbReference type="PANTHER" id="PTHR21310">
    <property type="entry name" value="AMINOGLYCOSIDE PHOSPHOTRANSFERASE-RELATED-RELATED"/>
    <property type="match status" value="1"/>
</dbReference>
<accession>A0ABV5RVZ4</accession>
<gene>
    <name evidence="2" type="ORF">ACFFSA_11030</name>
</gene>
<protein>
    <submittedName>
        <fullName evidence="2">Phosphotransferase family protein</fullName>
    </submittedName>
</protein>
<comment type="caution">
    <text evidence="2">The sequence shown here is derived from an EMBL/GenBank/DDBJ whole genome shotgun (WGS) entry which is preliminary data.</text>
</comment>
<sequence>MADRFGTHHLEYGDGVVVKRYTSWDRGEPHREWAALTLLAEHAPGLAPAPVEAALDANPPVIVMSRLPGRVLRGVHATDEQIRALATVFNQLRHAIPTRVVEAAAPAPWGPATAVDKVRAWADKRPDLGENPLVRQAFRTGAAWLATAAPDRLTANPLPPVFGLADGNHANVLWDDHERRVRLVDWEDSGRSDRAFELGEISEHISRLDGALDAERLLAHIDLAPGEVERVRDFRRLIALVWFLQLGPDGPATPRNPAGTLERQAARVLHLFG</sequence>
<reference evidence="2 3" key="1">
    <citation type="submission" date="2024-09" db="EMBL/GenBank/DDBJ databases">
        <authorList>
            <person name="Sun Q."/>
            <person name="Mori K."/>
        </authorList>
    </citation>
    <scope>NUCLEOTIDE SEQUENCE [LARGE SCALE GENOMIC DNA]</scope>
    <source>
        <strain evidence="2 3">JCM 3143</strain>
    </source>
</reference>
<dbReference type="Gene3D" id="3.90.1200.10">
    <property type="match status" value="1"/>
</dbReference>
<evidence type="ECO:0000259" key="1">
    <source>
        <dbReference type="Pfam" id="PF01636"/>
    </source>
</evidence>
<dbReference type="InterPro" id="IPR011009">
    <property type="entry name" value="Kinase-like_dom_sf"/>
</dbReference>
<dbReference type="InterPro" id="IPR002575">
    <property type="entry name" value="Aminoglycoside_PTrfase"/>
</dbReference>
<keyword evidence="3" id="KW-1185">Reference proteome</keyword>
<dbReference type="Pfam" id="PF01636">
    <property type="entry name" value="APH"/>
    <property type="match status" value="1"/>
</dbReference>
<feature type="domain" description="Aminoglycoside phosphotransferase" evidence="1">
    <location>
        <begin position="16"/>
        <end position="219"/>
    </location>
</feature>